<dbReference type="RefSeq" id="WP_229740563.1">
    <property type="nucleotide sequence ID" value="NZ_BMEH01000018.1"/>
</dbReference>
<proteinExistence type="predicted"/>
<dbReference type="InterPro" id="IPR009061">
    <property type="entry name" value="DNA-bd_dom_put_sf"/>
</dbReference>
<dbReference type="Proteomes" id="UP000186141">
    <property type="component" value="Unassembled WGS sequence"/>
</dbReference>
<gene>
    <name evidence="2" type="ORF">SAMN05421774_1195</name>
</gene>
<reference evidence="2 3" key="1">
    <citation type="submission" date="2017-01" db="EMBL/GenBank/DDBJ databases">
        <authorList>
            <person name="Mah S.A."/>
            <person name="Swanson W.J."/>
            <person name="Moy G.W."/>
            <person name="Vacquier V.D."/>
        </authorList>
    </citation>
    <scope>NUCLEOTIDE SEQUENCE [LARGE SCALE GENOMIC DNA]</scope>
    <source>
        <strain evidence="2 3">DSM 26375</strain>
    </source>
</reference>
<protein>
    <submittedName>
        <fullName evidence="2">Transcriptional regulator, AlpA family</fullName>
    </submittedName>
</protein>
<feature type="region of interest" description="Disordered" evidence="1">
    <location>
        <begin position="1"/>
        <end position="55"/>
    </location>
</feature>
<dbReference type="AlphaFoldDB" id="A0A1N7QPZ7"/>
<name>A0A1N7QPZ7_9RHOB</name>
<dbReference type="STRING" id="1086013.SAMN05421774_1195"/>
<evidence type="ECO:0000313" key="3">
    <source>
        <dbReference type="Proteomes" id="UP000186141"/>
    </source>
</evidence>
<evidence type="ECO:0000313" key="2">
    <source>
        <dbReference type="EMBL" id="SIT24854.1"/>
    </source>
</evidence>
<dbReference type="EMBL" id="FTOT01000019">
    <property type="protein sequence ID" value="SIT24854.1"/>
    <property type="molecule type" value="Genomic_DNA"/>
</dbReference>
<dbReference type="SUPFAM" id="SSF46955">
    <property type="entry name" value="Putative DNA-binding domain"/>
    <property type="match status" value="1"/>
</dbReference>
<sequence length="140" mass="15241">MSCDDEQLDLFLNPPINSKPPTFTKSPPPERVNPTTRKKPRKKGTKAASQPAAGRKAADALAIAAQEMGGNTPSGGPLFLSVDEVAQRYGASKPTIWRWAKDAQNGFPAPVRLGSGTTRWELRDLIAFEQQRKAASRVQE</sequence>
<evidence type="ECO:0000256" key="1">
    <source>
        <dbReference type="SAM" id="MobiDB-lite"/>
    </source>
</evidence>
<organism evidence="2 3">
    <name type="scientific">Gemmobacter megaterium</name>
    <dbReference type="NCBI Taxonomy" id="1086013"/>
    <lineage>
        <taxon>Bacteria</taxon>
        <taxon>Pseudomonadati</taxon>
        <taxon>Pseudomonadota</taxon>
        <taxon>Alphaproteobacteria</taxon>
        <taxon>Rhodobacterales</taxon>
        <taxon>Paracoccaceae</taxon>
        <taxon>Gemmobacter</taxon>
    </lineage>
</organism>
<accession>A0A1N7QPZ7</accession>
<feature type="compositionally biased region" description="Basic residues" evidence="1">
    <location>
        <begin position="36"/>
        <end position="45"/>
    </location>
</feature>
<keyword evidence="3" id="KW-1185">Reference proteome</keyword>